<dbReference type="Proteomes" id="UP001232148">
    <property type="component" value="Unassembled WGS sequence"/>
</dbReference>
<keyword evidence="2" id="KW-1185">Reference proteome</keyword>
<comment type="caution">
    <text evidence="1">The sequence shown here is derived from an EMBL/GenBank/DDBJ whole genome shotgun (WGS) entry which is preliminary data.</text>
</comment>
<evidence type="ECO:0000313" key="1">
    <source>
        <dbReference type="EMBL" id="KAK2028545.1"/>
    </source>
</evidence>
<gene>
    <name evidence="1" type="ORF">LX32DRAFT_401327</name>
</gene>
<sequence length="105" mass="11656">MDGWVGKLIVSFLLFMCIHVCARHVLALFLSKHSSWTGLLPEARGPLHVVGNAYPVATYHTLPLHLGICLFRVASTTLGWTMTGFFIPVPRDTAKSFGYMPPNRT</sequence>
<name>A0AAD9M4B4_9PEZI</name>
<accession>A0AAD9M4B4</accession>
<organism evidence="1 2">
    <name type="scientific">Colletotrichum zoysiae</name>
    <dbReference type="NCBI Taxonomy" id="1216348"/>
    <lineage>
        <taxon>Eukaryota</taxon>
        <taxon>Fungi</taxon>
        <taxon>Dikarya</taxon>
        <taxon>Ascomycota</taxon>
        <taxon>Pezizomycotina</taxon>
        <taxon>Sordariomycetes</taxon>
        <taxon>Hypocreomycetidae</taxon>
        <taxon>Glomerellales</taxon>
        <taxon>Glomerellaceae</taxon>
        <taxon>Colletotrichum</taxon>
        <taxon>Colletotrichum graminicola species complex</taxon>
    </lineage>
</organism>
<proteinExistence type="predicted"/>
<dbReference type="AlphaFoldDB" id="A0AAD9M4B4"/>
<evidence type="ECO:0000313" key="2">
    <source>
        <dbReference type="Proteomes" id="UP001232148"/>
    </source>
</evidence>
<protein>
    <submittedName>
        <fullName evidence="1">Uncharacterized protein</fullName>
    </submittedName>
</protein>
<dbReference type="EMBL" id="MU842877">
    <property type="protein sequence ID" value="KAK2028545.1"/>
    <property type="molecule type" value="Genomic_DNA"/>
</dbReference>
<reference evidence="1" key="1">
    <citation type="submission" date="2021-06" db="EMBL/GenBank/DDBJ databases">
        <title>Comparative genomics, transcriptomics and evolutionary studies reveal genomic signatures of adaptation to plant cell wall in hemibiotrophic fungi.</title>
        <authorList>
            <consortium name="DOE Joint Genome Institute"/>
            <person name="Baroncelli R."/>
            <person name="Diaz J.F."/>
            <person name="Benocci T."/>
            <person name="Peng M."/>
            <person name="Battaglia E."/>
            <person name="Haridas S."/>
            <person name="Andreopoulos W."/>
            <person name="Labutti K."/>
            <person name="Pangilinan J."/>
            <person name="Floch G.L."/>
            <person name="Makela M.R."/>
            <person name="Henrissat B."/>
            <person name="Grigoriev I.V."/>
            <person name="Crouch J.A."/>
            <person name="De Vries R.P."/>
            <person name="Sukno S.A."/>
            <person name="Thon M.R."/>
        </authorList>
    </citation>
    <scope>NUCLEOTIDE SEQUENCE</scope>
    <source>
        <strain evidence="1">MAFF235873</strain>
    </source>
</reference>